<dbReference type="EMBL" id="JAZHOU010000001">
    <property type="protein sequence ID" value="MEF3077788.1"/>
    <property type="molecule type" value="Genomic_DNA"/>
</dbReference>
<dbReference type="RefSeq" id="WP_331808605.1">
    <property type="nucleotide sequence ID" value="NZ_JAZHOU010000001.1"/>
</dbReference>
<feature type="domain" description="Outer membrane protein SusF/SusE-like C-terminal" evidence="3">
    <location>
        <begin position="181"/>
        <end position="265"/>
    </location>
</feature>
<dbReference type="InterPro" id="IPR025970">
    <property type="entry name" value="SusE"/>
</dbReference>
<sequence>MMKKIKLILLLFVTVASFTACQQDDDLEFVANEAEGLVFNTSFLDNYVLNSSVSGNLAERFTWGSADFGVPTNITYYLQGATMSDFSDYVAGESLYDLGSTTANPEANEIPVTVGQMIALANAAGLDNNEGTNTGTLYFRLMAVIGDDGLPSYSAIQGLNVELQQETSGGGTGIEPSMWGIVGSGYNDWGSAGLDGVFYTTSEENVFVAYANLIDGEIKFRANNDWGTNYGDTGADGTLDDGGDNIAVTAGSYKITMNLNDNTYTMEPFSWGIVGSGYNDWGATPDAKFYYDYTTDTFKVGVKLIDGEIKFRLNNDWGTNFGDTGADGTLEDGGDNIVVTAGFYNITLDFNNNVYTMEAGDVFGIVGSGYNDWGATPDYSFTQVQPDVYMAEIVTMLDGEIKFRVNEDWGTNYGDTGADGTLDDGGDNIAVAAGLYRVKMDVANGTYELNKIQ</sequence>
<dbReference type="Proteomes" id="UP001356704">
    <property type="component" value="Unassembled WGS sequence"/>
</dbReference>
<feature type="chain" id="PRO_5046355485" evidence="1">
    <location>
        <begin position="23"/>
        <end position="453"/>
    </location>
</feature>
<reference evidence="4 5" key="1">
    <citation type="submission" date="2024-02" db="EMBL/GenBank/DDBJ databases">
        <title>Winogradskyella poriferorum JCM 12885.</title>
        <authorList>
            <person name="Zhang D.-F."/>
            <person name="Fu Z.-Y."/>
        </authorList>
    </citation>
    <scope>NUCLEOTIDE SEQUENCE [LARGE SCALE GENOMIC DNA]</scope>
    <source>
        <strain evidence="4 5">JCM 12885</strain>
    </source>
</reference>
<feature type="domain" description="Outer membrane protein SusF/SusE-like C-terminal" evidence="3">
    <location>
        <begin position="273"/>
        <end position="355"/>
    </location>
</feature>
<dbReference type="InterPro" id="IPR032187">
    <property type="entry name" value="SusF/SusE-like_C"/>
</dbReference>
<proteinExistence type="predicted"/>
<evidence type="ECO:0000256" key="1">
    <source>
        <dbReference type="SAM" id="SignalP"/>
    </source>
</evidence>
<keyword evidence="1" id="KW-0732">Signal</keyword>
<dbReference type="Pfam" id="PF14292">
    <property type="entry name" value="SusE"/>
    <property type="match status" value="1"/>
</dbReference>
<comment type="caution">
    <text evidence="4">The sequence shown here is derived from an EMBL/GenBank/DDBJ whole genome shotgun (WGS) entry which is preliminary data.</text>
</comment>
<name>A0ABU7W1D6_9FLAO</name>
<accession>A0ABU7W1D6</accession>
<evidence type="ECO:0000313" key="4">
    <source>
        <dbReference type="EMBL" id="MEF3077788.1"/>
    </source>
</evidence>
<dbReference type="Pfam" id="PF16411">
    <property type="entry name" value="SusF_SusE"/>
    <property type="match status" value="3"/>
</dbReference>
<dbReference type="PROSITE" id="PS51257">
    <property type="entry name" value="PROKAR_LIPOPROTEIN"/>
    <property type="match status" value="1"/>
</dbReference>
<dbReference type="CDD" id="cd12956">
    <property type="entry name" value="CBM_SusE-F_like"/>
    <property type="match status" value="3"/>
</dbReference>
<evidence type="ECO:0000259" key="2">
    <source>
        <dbReference type="Pfam" id="PF14292"/>
    </source>
</evidence>
<organism evidence="4 5">
    <name type="scientific">Winogradskyella poriferorum</name>
    <dbReference type="NCBI Taxonomy" id="307627"/>
    <lineage>
        <taxon>Bacteria</taxon>
        <taxon>Pseudomonadati</taxon>
        <taxon>Bacteroidota</taxon>
        <taxon>Flavobacteriia</taxon>
        <taxon>Flavobacteriales</taxon>
        <taxon>Flavobacteriaceae</taxon>
        <taxon>Winogradskyella</taxon>
    </lineage>
</organism>
<protein>
    <submittedName>
        <fullName evidence="4">SusE domain-containing protein</fullName>
    </submittedName>
</protein>
<feature type="domain" description="SusE outer membrane protein" evidence="2">
    <location>
        <begin position="24"/>
        <end position="141"/>
    </location>
</feature>
<dbReference type="Gene3D" id="2.60.40.3620">
    <property type="match status" value="3"/>
</dbReference>
<gene>
    <name evidence="4" type="ORF">V1468_02120</name>
</gene>
<evidence type="ECO:0000313" key="5">
    <source>
        <dbReference type="Proteomes" id="UP001356704"/>
    </source>
</evidence>
<keyword evidence="5" id="KW-1185">Reference proteome</keyword>
<feature type="signal peptide" evidence="1">
    <location>
        <begin position="1"/>
        <end position="22"/>
    </location>
</feature>
<evidence type="ECO:0000259" key="3">
    <source>
        <dbReference type="Pfam" id="PF16411"/>
    </source>
</evidence>
<feature type="domain" description="Outer membrane protein SusF/SusE-like C-terminal" evidence="3">
    <location>
        <begin position="365"/>
        <end position="448"/>
    </location>
</feature>